<dbReference type="PRINTS" id="PR00601">
    <property type="entry name" value="BACFERRITIN"/>
</dbReference>
<comment type="function">
    <text evidence="9">Iron-storage protein, whose ferroxidase center binds Fe(2+), oxidizes it using dioxygen to Fe(3+), and participates in the subsequent Fe(3+) oxide mineral core formation within the central cavity of the BFR protein shell.</text>
</comment>
<evidence type="ECO:0000259" key="11">
    <source>
        <dbReference type="PROSITE" id="PS50905"/>
    </source>
</evidence>
<evidence type="ECO:0000256" key="3">
    <source>
        <dbReference type="ARBA" id="ARBA00022448"/>
    </source>
</evidence>
<dbReference type="PANTHER" id="PTHR30295:SF9">
    <property type="entry name" value="BACTERIOFERRITIN"/>
    <property type="match status" value="1"/>
</dbReference>
<dbReference type="InterPro" id="IPR002024">
    <property type="entry name" value="Bacterioferritin"/>
</dbReference>
<keyword evidence="7" id="KW-0406">Ion transport</keyword>
<dbReference type="EMBL" id="JBDKXB010000028">
    <property type="protein sequence ID" value="MEY6433784.1"/>
    <property type="molecule type" value="Genomic_DNA"/>
</dbReference>
<dbReference type="InterPro" id="IPR009078">
    <property type="entry name" value="Ferritin-like_SF"/>
</dbReference>
<dbReference type="InterPro" id="IPR009040">
    <property type="entry name" value="Ferritin-like_diiron"/>
</dbReference>
<evidence type="ECO:0000256" key="1">
    <source>
        <dbReference type="ARBA" id="ARBA00008093"/>
    </source>
</evidence>
<accession>A0ABV4BGY9</accession>
<dbReference type="EC" id="1.16.3.1" evidence="9"/>
<evidence type="ECO:0000256" key="2">
    <source>
        <dbReference type="ARBA" id="ARBA00022434"/>
    </source>
</evidence>
<evidence type="ECO:0000256" key="10">
    <source>
        <dbReference type="RuleBase" id="RU000623"/>
    </source>
</evidence>
<dbReference type="PROSITE" id="PS50905">
    <property type="entry name" value="FERRITIN_LIKE"/>
    <property type="match status" value="1"/>
</dbReference>
<keyword evidence="4" id="KW-0410">Iron transport</keyword>
<evidence type="ECO:0000256" key="9">
    <source>
        <dbReference type="PIRNR" id="PIRNR002560"/>
    </source>
</evidence>
<comment type="caution">
    <text evidence="12">The sequence shown here is derived from an EMBL/GenBank/DDBJ whole genome shotgun (WGS) entry which is preliminary data.</text>
</comment>
<dbReference type="Pfam" id="PF00210">
    <property type="entry name" value="Ferritin"/>
    <property type="match status" value="1"/>
</dbReference>
<evidence type="ECO:0000256" key="6">
    <source>
        <dbReference type="ARBA" id="ARBA00023004"/>
    </source>
</evidence>
<reference evidence="12 13" key="1">
    <citation type="submission" date="2024-05" db="EMBL/GenBank/DDBJ databases">
        <title>Genome Sequence and Characterization of the New Strain Purple Sulfur Bacterium of Genus Thioalkalicoccus.</title>
        <authorList>
            <person name="Bryantseva I.A."/>
            <person name="Kyndt J.A."/>
            <person name="Imhoff J.F."/>
        </authorList>
    </citation>
    <scope>NUCLEOTIDE SEQUENCE [LARGE SCALE GENOMIC DNA]</scope>
    <source>
        <strain evidence="12 13">Um2</strain>
    </source>
</reference>
<evidence type="ECO:0000313" key="13">
    <source>
        <dbReference type="Proteomes" id="UP001564408"/>
    </source>
</evidence>
<dbReference type="InterPro" id="IPR008331">
    <property type="entry name" value="Ferritin_DPS_dom"/>
</dbReference>
<feature type="domain" description="Ferritin-like diiron" evidence="11">
    <location>
        <begin position="1"/>
        <end position="146"/>
    </location>
</feature>
<protein>
    <recommendedName>
        <fullName evidence="9 10">Bacterioferritin</fullName>
        <ecNumber evidence="9">1.16.3.1</ecNumber>
    </recommendedName>
</protein>
<comment type="catalytic activity">
    <reaction evidence="8">
        <text>Fe(2+)(in) = Fe(2+)(out)</text>
        <dbReference type="Rhea" id="RHEA:28486"/>
        <dbReference type="ChEBI" id="CHEBI:29033"/>
    </reaction>
</comment>
<dbReference type="Gene3D" id="1.20.1260.10">
    <property type="match status" value="1"/>
</dbReference>
<proteinExistence type="inferred from homology"/>
<dbReference type="GO" id="GO:0004322">
    <property type="term" value="F:ferroxidase activity"/>
    <property type="evidence" value="ECO:0007669"/>
    <property type="project" value="UniProtKB-EC"/>
</dbReference>
<keyword evidence="3" id="KW-0813">Transport</keyword>
<keyword evidence="13" id="KW-1185">Reference proteome</keyword>
<keyword evidence="10" id="KW-0349">Heme</keyword>
<evidence type="ECO:0000256" key="7">
    <source>
        <dbReference type="ARBA" id="ARBA00023065"/>
    </source>
</evidence>
<name>A0ABV4BGY9_9GAMM</name>
<keyword evidence="9 10" id="KW-0479">Metal-binding</keyword>
<dbReference type="Proteomes" id="UP001564408">
    <property type="component" value="Unassembled WGS sequence"/>
</dbReference>
<dbReference type="CDD" id="cd00907">
    <property type="entry name" value="Bacterioferritin"/>
    <property type="match status" value="1"/>
</dbReference>
<keyword evidence="5 12" id="KW-0560">Oxidoreductase</keyword>
<dbReference type="PIRSF" id="PIRSF002560">
    <property type="entry name" value="Bacterioferritin"/>
    <property type="match status" value="1"/>
</dbReference>
<evidence type="ECO:0000313" key="12">
    <source>
        <dbReference type="EMBL" id="MEY6433784.1"/>
    </source>
</evidence>
<dbReference type="SUPFAM" id="SSF47240">
    <property type="entry name" value="Ferritin-like"/>
    <property type="match status" value="1"/>
</dbReference>
<dbReference type="NCBIfam" id="TIGR00754">
    <property type="entry name" value="bfr"/>
    <property type="match status" value="1"/>
</dbReference>
<evidence type="ECO:0000256" key="5">
    <source>
        <dbReference type="ARBA" id="ARBA00023002"/>
    </source>
</evidence>
<dbReference type="PANTHER" id="PTHR30295">
    <property type="entry name" value="BACTERIOFERRITIN"/>
    <property type="match status" value="1"/>
</dbReference>
<sequence length="161" mass="18807">MKGHPRVIEQLQRLLANELTAIDQYFIHSRMYEDWGLTKLYTRIDHETDEEKQHADALIRRMLFLEAVPDLTQRDPLRVGATVPEMLRHDLALEYEVAAALRAAIVCCEEERDFQTREILRRLLEDTEEDHAHWLEQQLGLIDKMGLQNYLQAQMGSPTPG</sequence>
<comment type="similarity">
    <text evidence="1 9 10">Belongs to the bacterioferritin family.</text>
</comment>
<dbReference type="PROSITE" id="PS00549">
    <property type="entry name" value="BACTERIOFERRITIN"/>
    <property type="match status" value="1"/>
</dbReference>
<evidence type="ECO:0000256" key="4">
    <source>
        <dbReference type="ARBA" id="ARBA00022496"/>
    </source>
</evidence>
<dbReference type="RefSeq" id="WP_369668169.1">
    <property type="nucleotide sequence ID" value="NZ_JBDKXB010000028.1"/>
</dbReference>
<keyword evidence="2 9" id="KW-0409">Iron storage</keyword>
<dbReference type="InterPro" id="IPR012347">
    <property type="entry name" value="Ferritin-like"/>
</dbReference>
<comment type="catalytic activity">
    <reaction evidence="9">
        <text>4 Fe(2+) + O2 + 4 H(+) = 4 Fe(3+) + 2 H2O</text>
        <dbReference type="Rhea" id="RHEA:11148"/>
        <dbReference type="ChEBI" id="CHEBI:15377"/>
        <dbReference type="ChEBI" id="CHEBI:15378"/>
        <dbReference type="ChEBI" id="CHEBI:15379"/>
        <dbReference type="ChEBI" id="CHEBI:29033"/>
        <dbReference type="ChEBI" id="CHEBI:29034"/>
        <dbReference type="EC" id="1.16.3.1"/>
    </reaction>
</comment>
<gene>
    <name evidence="12" type="primary">bfr</name>
    <name evidence="12" type="ORF">ABC977_15370</name>
</gene>
<keyword evidence="6 9" id="KW-0408">Iron</keyword>
<organism evidence="12 13">
    <name type="scientific">Thioalkalicoccus limnaeus</name>
    <dbReference type="NCBI Taxonomy" id="120681"/>
    <lineage>
        <taxon>Bacteria</taxon>
        <taxon>Pseudomonadati</taxon>
        <taxon>Pseudomonadota</taxon>
        <taxon>Gammaproteobacteria</taxon>
        <taxon>Chromatiales</taxon>
        <taxon>Chromatiaceae</taxon>
        <taxon>Thioalkalicoccus</taxon>
    </lineage>
</organism>
<evidence type="ECO:0000256" key="8">
    <source>
        <dbReference type="ARBA" id="ARBA00036243"/>
    </source>
</evidence>